<evidence type="ECO:0000259" key="2">
    <source>
        <dbReference type="Pfam" id="PF01321"/>
    </source>
</evidence>
<keyword evidence="3" id="KW-0031">Aminopeptidase</keyword>
<reference evidence="3 4" key="1">
    <citation type="submission" date="2019-03" db="EMBL/GenBank/DDBJ databases">
        <title>Genomic Encyclopedia of Type Strains, Phase IV (KMG-IV): sequencing the most valuable type-strain genomes for metagenomic binning, comparative biology and taxonomic classification.</title>
        <authorList>
            <person name="Goeker M."/>
        </authorList>
    </citation>
    <scope>NUCLEOTIDE SEQUENCE [LARGE SCALE GENOMIC DNA]</scope>
    <source>
        <strain evidence="3 4">DSM 24984</strain>
    </source>
</reference>
<keyword evidence="3" id="KW-0378">Hydrolase</keyword>
<accession>A0A4R1KD54</accession>
<proteinExistence type="predicted"/>
<feature type="domain" description="Creatinase N-terminal" evidence="2">
    <location>
        <begin position="29"/>
        <end position="135"/>
    </location>
</feature>
<dbReference type="AlphaFoldDB" id="A0A4R1KD54"/>
<dbReference type="InterPro" id="IPR036005">
    <property type="entry name" value="Creatinase/aminopeptidase-like"/>
</dbReference>
<dbReference type="InterPro" id="IPR029149">
    <property type="entry name" value="Creatin/AminoP/Spt16_N"/>
</dbReference>
<dbReference type="OrthoDB" id="9806388at2"/>
<dbReference type="Proteomes" id="UP000294614">
    <property type="component" value="Unassembled WGS sequence"/>
</dbReference>
<dbReference type="PANTHER" id="PTHR46112:SF2">
    <property type="entry name" value="XAA-PRO AMINOPEPTIDASE P-RELATED"/>
    <property type="match status" value="1"/>
</dbReference>
<keyword evidence="3" id="KW-0645">Protease</keyword>
<evidence type="ECO:0000313" key="4">
    <source>
        <dbReference type="Proteomes" id="UP000294614"/>
    </source>
</evidence>
<evidence type="ECO:0000259" key="1">
    <source>
        <dbReference type="Pfam" id="PF00557"/>
    </source>
</evidence>
<dbReference type="Pfam" id="PF01321">
    <property type="entry name" value="Creatinase_N"/>
    <property type="match status" value="1"/>
</dbReference>
<dbReference type="SUPFAM" id="SSF55920">
    <property type="entry name" value="Creatinase/aminopeptidase"/>
    <property type="match status" value="1"/>
</dbReference>
<dbReference type="InterPro" id="IPR000587">
    <property type="entry name" value="Creatinase_N"/>
</dbReference>
<dbReference type="InterPro" id="IPR000994">
    <property type="entry name" value="Pept_M24"/>
</dbReference>
<dbReference type="PANTHER" id="PTHR46112">
    <property type="entry name" value="AMINOPEPTIDASE"/>
    <property type="match status" value="1"/>
</dbReference>
<protein>
    <submittedName>
        <fullName evidence="3">Xaa-Pro aminopeptidase</fullName>
    </submittedName>
</protein>
<dbReference type="GO" id="GO:0004177">
    <property type="term" value="F:aminopeptidase activity"/>
    <property type="evidence" value="ECO:0007669"/>
    <property type="project" value="UniProtKB-KW"/>
</dbReference>
<sequence length="394" mass="44230">MTKVPAAELKLRMSNFTARMDSLCPDWETVMIVNKVNIYYFTGTQQNGVLLVRRGRDAVFYVRRSFERGQVESEFSSLVKINSFKDIAAAAGDCGSRVHIEKEFVPLAYFERLNKYFNFKEILSCDFVLSVVRSVKTSYELDIMRRAGELHAKTLNDFVPSVAKKGMSEVELGSEVLRFMLNNGHQGVARLSMFNTEMFMGQVCFGDNSMYHNTFDGPGGILGFGPAAPFFGNADRRLADNELIFIDIGCMVDGYYTDKTQVYSLGTLPDEAYEYHERCVRILEDTVSRLRAGAVPSKIYEEVMTPLDESFLEYFMGVREERVKFLGHGIGLTIDEYPVIAKGFDAPIEENTVFAVEPKRGIPGVGLVGLENTYVVKNSGAECITGFNPSIIRI</sequence>
<dbReference type="CDD" id="cd01066">
    <property type="entry name" value="APP_MetAP"/>
    <property type="match status" value="1"/>
</dbReference>
<dbReference type="EMBL" id="SMGG01000003">
    <property type="protein sequence ID" value="TCK62464.1"/>
    <property type="molecule type" value="Genomic_DNA"/>
</dbReference>
<dbReference type="InterPro" id="IPR050659">
    <property type="entry name" value="Peptidase_M24B"/>
</dbReference>
<comment type="caution">
    <text evidence="3">The sequence shown here is derived from an EMBL/GenBank/DDBJ whole genome shotgun (WGS) entry which is preliminary data.</text>
</comment>
<feature type="domain" description="Peptidase M24" evidence="1">
    <location>
        <begin position="143"/>
        <end position="377"/>
    </location>
</feature>
<dbReference type="Pfam" id="PF00557">
    <property type="entry name" value="Peptidase_M24"/>
    <property type="match status" value="1"/>
</dbReference>
<dbReference type="Gene3D" id="3.40.350.10">
    <property type="entry name" value="Creatinase/prolidase N-terminal domain"/>
    <property type="match status" value="1"/>
</dbReference>
<dbReference type="Gene3D" id="3.90.230.10">
    <property type="entry name" value="Creatinase/methionine aminopeptidase superfamily"/>
    <property type="match status" value="1"/>
</dbReference>
<name>A0A4R1KD54_9BACT</name>
<organism evidence="3 4">
    <name type="scientific">Seleniivibrio woodruffii</name>
    <dbReference type="NCBI Taxonomy" id="1078050"/>
    <lineage>
        <taxon>Bacteria</taxon>
        <taxon>Pseudomonadati</taxon>
        <taxon>Deferribacterota</taxon>
        <taxon>Deferribacteres</taxon>
        <taxon>Deferribacterales</taxon>
        <taxon>Geovibrionaceae</taxon>
        <taxon>Seleniivibrio</taxon>
    </lineage>
</organism>
<keyword evidence="4" id="KW-1185">Reference proteome</keyword>
<evidence type="ECO:0000313" key="3">
    <source>
        <dbReference type="EMBL" id="TCK62464.1"/>
    </source>
</evidence>
<dbReference type="SUPFAM" id="SSF53092">
    <property type="entry name" value="Creatinase/prolidase N-terminal domain"/>
    <property type="match status" value="1"/>
</dbReference>
<gene>
    <name evidence="3" type="ORF">C8D98_0990</name>
</gene>